<protein>
    <recommendedName>
        <fullName evidence="3">G protein-coupled receptor</fullName>
    </recommendedName>
</protein>
<keyword evidence="2" id="KW-1185">Reference proteome</keyword>
<feature type="non-terminal residue" evidence="1">
    <location>
        <position position="1"/>
    </location>
</feature>
<comment type="caution">
    <text evidence="1">The sequence shown here is derived from an EMBL/GenBank/DDBJ whole genome shotgun (WGS) entry which is preliminary data.</text>
</comment>
<dbReference type="EMBL" id="BTSY01000005">
    <property type="protein sequence ID" value="GMT28558.1"/>
    <property type="molecule type" value="Genomic_DNA"/>
</dbReference>
<dbReference type="PANTHER" id="PTHR34651">
    <property type="entry name" value="SIMILAR TO ENSANGP00000021391"/>
    <property type="match status" value="1"/>
</dbReference>
<evidence type="ECO:0000313" key="1">
    <source>
        <dbReference type="EMBL" id="GMT28558.1"/>
    </source>
</evidence>
<sequence>HTEYVLLVKNNYVDSVREARMCLIYRTLVWPYRTLHPSYHNRPLASTVVSEYIKSRKYPMWTSFFLPYRFVQDDHFGSKHFNFAVDHVNYHVLRIGCFPFIKYHFTARNVEDLKTEDLIWRAITVVNLGIPCALYGLAATFLITQTDVIVVEGKKIPIHFLIKENW</sequence>
<gene>
    <name evidence="1" type="ORF">PFISCL1PPCAC_19855</name>
</gene>
<evidence type="ECO:0008006" key="3">
    <source>
        <dbReference type="Google" id="ProtNLM"/>
    </source>
</evidence>
<dbReference type="PANTHER" id="PTHR34651:SF1">
    <property type="entry name" value="SIMILAR TO ENSANGP00000021391"/>
    <property type="match status" value="1"/>
</dbReference>
<reference evidence="1" key="1">
    <citation type="submission" date="2023-10" db="EMBL/GenBank/DDBJ databases">
        <title>Genome assembly of Pristionchus species.</title>
        <authorList>
            <person name="Yoshida K."/>
            <person name="Sommer R.J."/>
        </authorList>
    </citation>
    <scope>NUCLEOTIDE SEQUENCE</scope>
    <source>
        <strain evidence="1">RS5133</strain>
    </source>
</reference>
<proteinExistence type="predicted"/>
<dbReference type="AlphaFoldDB" id="A0AAV5WDX6"/>
<evidence type="ECO:0000313" key="2">
    <source>
        <dbReference type="Proteomes" id="UP001432322"/>
    </source>
</evidence>
<dbReference type="InterPro" id="IPR029245">
    <property type="entry name" value="DUF4528"/>
</dbReference>
<accession>A0AAV5WDX6</accession>
<dbReference type="Pfam" id="PF15031">
    <property type="entry name" value="DUF4528"/>
    <property type="match status" value="1"/>
</dbReference>
<name>A0AAV5WDX6_9BILA</name>
<dbReference type="Proteomes" id="UP001432322">
    <property type="component" value="Unassembled WGS sequence"/>
</dbReference>
<organism evidence="1 2">
    <name type="scientific">Pristionchus fissidentatus</name>
    <dbReference type="NCBI Taxonomy" id="1538716"/>
    <lineage>
        <taxon>Eukaryota</taxon>
        <taxon>Metazoa</taxon>
        <taxon>Ecdysozoa</taxon>
        <taxon>Nematoda</taxon>
        <taxon>Chromadorea</taxon>
        <taxon>Rhabditida</taxon>
        <taxon>Rhabditina</taxon>
        <taxon>Diplogasteromorpha</taxon>
        <taxon>Diplogasteroidea</taxon>
        <taxon>Neodiplogasteridae</taxon>
        <taxon>Pristionchus</taxon>
    </lineage>
</organism>